<dbReference type="PROSITE" id="PS51257">
    <property type="entry name" value="PROKAR_LIPOPROTEIN"/>
    <property type="match status" value="1"/>
</dbReference>
<evidence type="ECO:0000313" key="2">
    <source>
        <dbReference type="Proteomes" id="UP001642484"/>
    </source>
</evidence>
<evidence type="ECO:0000313" key="1">
    <source>
        <dbReference type="EMBL" id="CAK9059065.1"/>
    </source>
</evidence>
<dbReference type="PANTHER" id="PTHR46093">
    <property type="entry name" value="ACYL-COA-BINDING DOMAIN-CONTAINING PROTEIN 5"/>
    <property type="match status" value="1"/>
</dbReference>
<name>A0ABP0N5I6_9DINO</name>
<reference evidence="1 2" key="1">
    <citation type="submission" date="2024-02" db="EMBL/GenBank/DDBJ databases">
        <authorList>
            <person name="Chen Y."/>
            <person name="Shah S."/>
            <person name="Dougan E. K."/>
            <person name="Thang M."/>
            <person name="Chan C."/>
        </authorList>
    </citation>
    <scope>NUCLEOTIDE SEQUENCE [LARGE SCALE GENOMIC DNA]</scope>
</reference>
<dbReference type="Pfam" id="PF24681">
    <property type="entry name" value="Kelch_KLHDC2_KLHL20_DRC7"/>
    <property type="match status" value="1"/>
</dbReference>
<protein>
    <submittedName>
        <fullName evidence="1">Uncharacterized protein</fullName>
    </submittedName>
</protein>
<dbReference type="InterPro" id="IPR015915">
    <property type="entry name" value="Kelch-typ_b-propeller"/>
</dbReference>
<dbReference type="Gene3D" id="2.120.10.80">
    <property type="entry name" value="Kelch-type beta propeller"/>
    <property type="match status" value="2"/>
</dbReference>
<gene>
    <name evidence="1" type="ORF">CCMP2556_LOCUS29107</name>
</gene>
<dbReference type="EMBL" id="CAXAMN010021385">
    <property type="protein sequence ID" value="CAK9059065.1"/>
    <property type="molecule type" value="Genomic_DNA"/>
</dbReference>
<organism evidence="1 2">
    <name type="scientific">Durusdinium trenchii</name>
    <dbReference type="NCBI Taxonomy" id="1381693"/>
    <lineage>
        <taxon>Eukaryota</taxon>
        <taxon>Sar</taxon>
        <taxon>Alveolata</taxon>
        <taxon>Dinophyceae</taxon>
        <taxon>Suessiales</taxon>
        <taxon>Symbiodiniaceae</taxon>
        <taxon>Durusdinium</taxon>
    </lineage>
</organism>
<dbReference type="PANTHER" id="PTHR46093:SF18">
    <property type="entry name" value="FIBRONECTIN TYPE-III DOMAIN-CONTAINING PROTEIN"/>
    <property type="match status" value="1"/>
</dbReference>
<dbReference type="SUPFAM" id="SSF117281">
    <property type="entry name" value="Kelch motif"/>
    <property type="match status" value="2"/>
</dbReference>
<keyword evidence="2" id="KW-1185">Reference proteome</keyword>
<accession>A0ABP0N5I6</accession>
<proteinExistence type="predicted"/>
<sequence length="910" mass="99435">MSLASRREAFWLCLINWMAFACATWSLVTKDMGPSPRSKHAASWDNTRQSFWISAGSGEGLQQDLWTFEIKSNQWTRISDTSQGPGRRQDHISIWDPEGQAFWIHGGYDGSDFLKDLWKYSLHSMSWTVMGGSSGSNPSGRSEHVAVWDSDGGILWIHGGFDGAKLHQDLWKFDSRILSSWIRIPHLNPPSPRAQHVAAWDSTNVAMWVHGGYDGSLCSDLWKFDGNTYRWDRISNSGPSARAYHAAAWDPMNLALWIHGGFDGVARRDLWRFSTLSHTWDLMANEGPSPRYNHVAAWDVISSSFWVHGGYHGIVERDLWKFDVTSTSTTSSRSWTSTSSVSTSTSTTTMSSSVSTTTKTSSVSTSTSTTTVSSSISKSTFSTTSSISTSFTSTTTTISSSTTVSGTFSSTTSTSKSLTKSTSTSISITTRTRTNTVTTSSSVSRTETQTLTSTSTTATSATSSSSVTSLTTSSVTKTTASSTSSTFTRSTSTSSTFTTTTSPGDASGLLLPKVLLSALGAVAVLAVCILFACCAWKHRSFHQATVLPAPAPPKYPHNTQLLFAPLSPRPLHFAPSFPRLCLLLPDLRQSQIGAPRIDPQDFTVPLPPDVCIHIYTPATRPRQARPRLPKKRHRRSLALTMAPPFLTTPSDSTERRSSTVVESLRHCASPQLLIERILTSVSHPSIDVTLPDLQKYLQRANNRGTVQVLPSAALTFTVKRSTPAPSVRPEGASRCLLAKDSFPQRHPTLAMTMTAPVLQTPGTSSRASATTQREQPLLDLRPQALQSYKGSVQTCSPLTFVRPSRLGSPETPRSRTPDPKSRPTDPTDPDPDPPGLHRRTDHVGTEEIRFCAQPRFPRIQSSTYSTSRPTPPRPTCAAPALRTPTTPLVLLPCSKSTERKLTSRALSRRR</sequence>
<dbReference type="Proteomes" id="UP001642484">
    <property type="component" value="Unassembled WGS sequence"/>
</dbReference>
<comment type="caution">
    <text evidence="1">The sequence shown here is derived from an EMBL/GenBank/DDBJ whole genome shotgun (WGS) entry which is preliminary data.</text>
</comment>